<comment type="similarity">
    <text evidence="1">Belongs to the universal ribosomal protein uL13 family.</text>
</comment>
<dbReference type="CDD" id="cd00392">
    <property type="entry name" value="Ribosomal_L13"/>
    <property type="match status" value="1"/>
</dbReference>
<accession>A0A0W8ENK7</accession>
<proteinExistence type="inferred from homology"/>
<evidence type="ECO:0000256" key="1">
    <source>
        <dbReference type="ARBA" id="ARBA00006227"/>
    </source>
</evidence>
<gene>
    <name evidence="4" type="ORF">ASZ90_016582</name>
</gene>
<organism evidence="4">
    <name type="scientific">hydrocarbon metagenome</name>
    <dbReference type="NCBI Taxonomy" id="938273"/>
    <lineage>
        <taxon>unclassified sequences</taxon>
        <taxon>metagenomes</taxon>
        <taxon>ecological metagenomes</taxon>
    </lineage>
</organism>
<reference evidence="4" key="1">
    <citation type="journal article" date="2015" name="Proc. Natl. Acad. Sci. U.S.A.">
        <title>Networks of energetic and metabolic interactions define dynamics in microbial communities.</title>
        <authorList>
            <person name="Embree M."/>
            <person name="Liu J.K."/>
            <person name="Al-Bassam M.M."/>
            <person name="Zengler K."/>
        </authorList>
    </citation>
    <scope>NUCLEOTIDE SEQUENCE</scope>
</reference>
<dbReference type="GO" id="GO:0006412">
    <property type="term" value="P:translation"/>
    <property type="evidence" value="ECO:0007669"/>
    <property type="project" value="InterPro"/>
</dbReference>
<dbReference type="GO" id="GO:0017148">
    <property type="term" value="P:negative regulation of translation"/>
    <property type="evidence" value="ECO:0007669"/>
    <property type="project" value="TreeGrafter"/>
</dbReference>
<dbReference type="HAMAP" id="MF_01366">
    <property type="entry name" value="Ribosomal_uL13"/>
    <property type="match status" value="1"/>
</dbReference>
<protein>
    <submittedName>
        <fullName evidence="4">Lsu ribosomal protein l13ae (L13p)</fullName>
    </submittedName>
</protein>
<comment type="caution">
    <text evidence="4">The sequence shown here is derived from an EMBL/GenBank/DDBJ whole genome shotgun (WGS) entry which is preliminary data.</text>
</comment>
<dbReference type="InterPro" id="IPR005755">
    <property type="entry name" value="Ribosomal_uL13_euk/arc"/>
</dbReference>
<dbReference type="InterPro" id="IPR036899">
    <property type="entry name" value="Ribosomal_uL13_sf"/>
</dbReference>
<evidence type="ECO:0000256" key="3">
    <source>
        <dbReference type="ARBA" id="ARBA00023274"/>
    </source>
</evidence>
<dbReference type="InterPro" id="IPR005823">
    <property type="entry name" value="Ribosomal_uL13_bac-type"/>
</dbReference>
<dbReference type="GO" id="GO:0003729">
    <property type="term" value="F:mRNA binding"/>
    <property type="evidence" value="ECO:0007669"/>
    <property type="project" value="TreeGrafter"/>
</dbReference>
<dbReference type="Gene3D" id="3.90.1180.10">
    <property type="entry name" value="Ribosomal protein L13"/>
    <property type="match status" value="1"/>
</dbReference>
<keyword evidence="3" id="KW-0687">Ribonucleoprotein</keyword>
<dbReference type="GO" id="GO:0003735">
    <property type="term" value="F:structural constituent of ribosome"/>
    <property type="evidence" value="ECO:0007669"/>
    <property type="project" value="InterPro"/>
</dbReference>
<dbReference type="NCBIfam" id="TIGR01077">
    <property type="entry name" value="L13_A_E"/>
    <property type="match status" value="1"/>
</dbReference>
<dbReference type="SUPFAM" id="SSF52161">
    <property type="entry name" value="Ribosomal protein L13"/>
    <property type="match status" value="1"/>
</dbReference>
<dbReference type="InterPro" id="IPR005822">
    <property type="entry name" value="Ribosomal_uL13"/>
</dbReference>
<name>A0A0W8ENK7_9ZZZZ</name>
<dbReference type="PIRSF" id="PIRSF002181">
    <property type="entry name" value="Ribosomal_L13"/>
    <property type="match status" value="1"/>
</dbReference>
<dbReference type="GO" id="GO:0022625">
    <property type="term" value="C:cytosolic large ribosomal subunit"/>
    <property type="evidence" value="ECO:0007669"/>
    <property type="project" value="TreeGrafter"/>
</dbReference>
<dbReference type="AlphaFoldDB" id="A0A0W8ENK7"/>
<dbReference type="EMBL" id="LNQE01001746">
    <property type="protein sequence ID" value="KUG10018.1"/>
    <property type="molecule type" value="Genomic_DNA"/>
</dbReference>
<dbReference type="NCBIfam" id="NF005004">
    <property type="entry name" value="PRK06394.1"/>
    <property type="match status" value="1"/>
</dbReference>
<sequence length="140" mass="15279">MVTVIDGDGLLLGRMSSIVARRAMSGEEIAIVNAEKVVISGSRARVLANYNQKRSRGSREGGPFFPRRPDHIVKRTIRGMLPYKRAAGSDAFKRVRVYVGVPGEFTGSEREIPGDAHMDRLNGPKFVTVGAVSTFLGAKY</sequence>
<dbReference type="PANTHER" id="PTHR11545">
    <property type="entry name" value="RIBOSOMAL PROTEIN L13"/>
    <property type="match status" value="1"/>
</dbReference>
<dbReference type="Pfam" id="PF00572">
    <property type="entry name" value="Ribosomal_L13"/>
    <property type="match status" value="1"/>
</dbReference>
<dbReference type="PANTHER" id="PTHR11545:SF3">
    <property type="entry name" value="LARGE RIBOSOMAL SUBUNIT PROTEIN UL13"/>
    <property type="match status" value="1"/>
</dbReference>
<evidence type="ECO:0000256" key="2">
    <source>
        <dbReference type="ARBA" id="ARBA00022980"/>
    </source>
</evidence>
<evidence type="ECO:0000313" key="4">
    <source>
        <dbReference type="EMBL" id="KUG10018.1"/>
    </source>
</evidence>
<keyword evidence="2 4" id="KW-0689">Ribosomal protein</keyword>